<dbReference type="AlphaFoldDB" id="A0A162ZK51"/>
<accession>A0A162ZK51</accession>
<dbReference type="InParanoid" id="A0A162ZK51"/>
<dbReference type="EMBL" id="KV441024">
    <property type="protein sequence ID" value="OAD67351.1"/>
    <property type="molecule type" value="Genomic_DNA"/>
</dbReference>
<dbReference type="GeneID" id="28998147"/>
<gene>
    <name evidence="2" type="ORF">PHYBLDRAFT_174391</name>
</gene>
<evidence type="ECO:0000313" key="3">
    <source>
        <dbReference type="Proteomes" id="UP000077315"/>
    </source>
</evidence>
<organism evidence="2 3">
    <name type="scientific">Phycomyces blakesleeanus (strain ATCC 8743b / DSM 1359 / FGSC 10004 / NBRC 33097 / NRRL 1555)</name>
    <dbReference type="NCBI Taxonomy" id="763407"/>
    <lineage>
        <taxon>Eukaryota</taxon>
        <taxon>Fungi</taxon>
        <taxon>Fungi incertae sedis</taxon>
        <taxon>Mucoromycota</taxon>
        <taxon>Mucoromycotina</taxon>
        <taxon>Mucoromycetes</taxon>
        <taxon>Mucorales</taxon>
        <taxon>Phycomycetaceae</taxon>
        <taxon>Phycomyces</taxon>
    </lineage>
</organism>
<protein>
    <submittedName>
        <fullName evidence="2">Uncharacterized protein</fullName>
    </submittedName>
</protein>
<evidence type="ECO:0000313" key="2">
    <source>
        <dbReference type="EMBL" id="OAD67351.1"/>
    </source>
</evidence>
<reference evidence="3" key="1">
    <citation type="submission" date="2015-06" db="EMBL/GenBank/DDBJ databases">
        <title>Expansion of signal transduction pathways in fungi by whole-genome duplication.</title>
        <authorList>
            <consortium name="DOE Joint Genome Institute"/>
            <person name="Corrochano L.M."/>
            <person name="Kuo A."/>
            <person name="Marcet-Houben M."/>
            <person name="Polaino S."/>
            <person name="Salamov A."/>
            <person name="Villalobos J.M."/>
            <person name="Alvarez M.I."/>
            <person name="Avalos J."/>
            <person name="Benito E.P."/>
            <person name="Benoit I."/>
            <person name="Burger G."/>
            <person name="Camino L.P."/>
            <person name="Canovas D."/>
            <person name="Cerda-Olmedo E."/>
            <person name="Cheng J.-F."/>
            <person name="Dominguez A."/>
            <person name="Elias M."/>
            <person name="Eslava A.P."/>
            <person name="Glaser F."/>
            <person name="Grimwood J."/>
            <person name="Gutierrez G."/>
            <person name="Heitman J."/>
            <person name="Henrissat B."/>
            <person name="Iturriaga E.A."/>
            <person name="Lang B.F."/>
            <person name="Lavin J.L."/>
            <person name="Lee S."/>
            <person name="Li W."/>
            <person name="Lindquist E."/>
            <person name="Lopez-Garcia S."/>
            <person name="Luque E.M."/>
            <person name="Marcos A.T."/>
            <person name="Martin J."/>
            <person name="McCluskey K."/>
            <person name="Medina H.R."/>
            <person name="Miralles-Duran A."/>
            <person name="Miyazaki A."/>
            <person name="Munoz-Torres E."/>
            <person name="Oguiza J.A."/>
            <person name="Ohm R."/>
            <person name="Olmedo M."/>
            <person name="Orejas M."/>
            <person name="Ortiz-Castellanos L."/>
            <person name="Pisabarro A.G."/>
            <person name="Rodriguez-Romero J."/>
            <person name="Ruiz-Herrera J."/>
            <person name="Ruiz-Vazquez R."/>
            <person name="Sanz C."/>
            <person name="Schackwitz W."/>
            <person name="Schmutz J."/>
            <person name="Shahriari M."/>
            <person name="Shelest E."/>
            <person name="Silva-Franco F."/>
            <person name="Soanes D."/>
            <person name="Syed K."/>
            <person name="Tagua V.G."/>
            <person name="Talbot N.J."/>
            <person name="Thon M."/>
            <person name="De vries R.P."/>
            <person name="Wiebenga A."/>
            <person name="Yadav J.S."/>
            <person name="Braun E.L."/>
            <person name="Baker S."/>
            <person name="Garre V."/>
            <person name="Horwitz B."/>
            <person name="Torres-Martinez S."/>
            <person name="Idnurm A."/>
            <person name="Herrera-Estrella A."/>
            <person name="Gabaldon T."/>
            <person name="Grigoriev I.V."/>
        </authorList>
    </citation>
    <scope>NUCLEOTIDE SEQUENCE [LARGE SCALE GENOMIC DNA]</scope>
    <source>
        <strain evidence="3">NRRL 1555(-)</strain>
    </source>
</reference>
<feature type="compositionally biased region" description="Polar residues" evidence="1">
    <location>
        <begin position="1"/>
        <end position="10"/>
    </location>
</feature>
<sequence length="126" mass="14498">MLPKKSSNTTRRNRKSLVIHQYTPPPTRPKDQESEKSVSTASSSGSIGIWTYYKELSLYLEGDNKNAMFTIALVIYGYYLGPKSTRYTTPKKRDTYECLHLTALFDNTYKEEFQFTLSEVAILLSH</sequence>
<keyword evidence="3" id="KW-1185">Reference proteome</keyword>
<dbReference type="Proteomes" id="UP000077315">
    <property type="component" value="Unassembled WGS sequence"/>
</dbReference>
<dbReference type="RefSeq" id="XP_018285391.1">
    <property type="nucleotide sequence ID" value="XM_018437241.1"/>
</dbReference>
<proteinExistence type="predicted"/>
<dbReference type="VEuPathDB" id="FungiDB:PHYBLDRAFT_174391"/>
<name>A0A162ZK51_PHYB8</name>
<feature type="region of interest" description="Disordered" evidence="1">
    <location>
        <begin position="1"/>
        <end position="44"/>
    </location>
</feature>
<evidence type="ECO:0000256" key="1">
    <source>
        <dbReference type="SAM" id="MobiDB-lite"/>
    </source>
</evidence>